<evidence type="ECO:0000313" key="1">
    <source>
        <dbReference type="EMBL" id="BAY58595.1"/>
    </source>
</evidence>
<dbReference type="AlphaFoldDB" id="A0A1Z4JP95"/>
<reference evidence="1 2" key="1">
    <citation type="submission" date="2017-06" db="EMBL/GenBank/DDBJ databases">
        <title>Genome sequencing of cyanobaciteial culture collection at National Institute for Environmental Studies (NIES).</title>
        <authorList>
            <person name="Hirose Y."/>
            <person name="Shimura Y."/>
            <person name="Fujisawa T."/>
            <person name="Nakamura Y."/>
            <person name="Kawachi M."/>
        </authorList>
    </citation>
    <scope>NUCLEOTIDE SEQUENCE [LARGE SCALE GENOMIC DNA]</scope>
    <source>
        <strain evidence="1 2">NIES-2135</strain>
    </source>
</reference>
<sequence>MQAQTREHLSPEVAQAFLDGLPEKIRLGLLTYAAQVNFPVEAVIEMAIAGFLDEDAVNFPGCNPVSVDFGSKPTGLS</sequence>
<evidence type="ECO:0000313" key="2">
    <source>
        <dbReference type="Proteomes" id="UP000217895"/>
    </source>
</evidence>
<proteinExistence type="predicted"/>
<dbReference type="Proteomes" id="UP000217895">
    <property type="component" value="Chromosome"/>
</dbReference>
<keyword evidence="2" id="KW-1185">Reference proteome</keyword>
<organism evidence="1 2">
    <name type="scientific">Leptolyngbya boryana NIES-2135</name>
    <dbReference type="NCBI Taxonomy" id="1973484"/>
    <lineage>
        <taxon>Bacteria</taxon>
        <taxon>Bacillati</taxon>
        <taxon>Cyanobacteriota</taxon>
        <taxon>Cyanophyceae</taxon>
        <taxon>Leptolyngbyales</taxon>
        <taxon>Leptolyngbyaceae</taxon>
        <taxon>Leptolyngbya group</taxon>
        <taxon>Leptolyngbya</taxon>
    </lineage>
</organism>
<protein>
    <submittedName>
        <fullName evidence="1">Uncharacterized protein</fullName>
    </submittedName>
</protein>
<name>A0A1Z4JP95_LEPBY</name>
<accession>A0A1Z4JP95</accession>
<gene>
    <name evidence="1" type="ORF">NIES2135_54680</name>
</gene>
<dbReference type="EMBL" id="AP018203">
    <property type="protein sequence ID" value="BAY58595.1"/>
    <property type="molecule type" value="Genomic_DNA"/>
</dbReference>